<protein>
    <recommendedName>
        <fullName evidence="4">Tyrosine-protein kinase ephrin type A/B receptor-like domain-containing protein</fullName>
    </recommendedName>
</protein>
<dbReference type="Gene3D" id="2.120.10.30">
    <property type="entry name" value="TolB, C-terminal domain"/>
    <property type="match status" value="1"/>
</dbReference>
<keyword evidence="1" id="KW-0677">Repeat</keyword>
<evidence type="ECO:0000259" key="4">
    <source>
        <dbReference type="Pfam" id="PF07699"/>
    </source>
</evidence>
<dbReference type="InterPro" id="IPR011641">
    <property type="entry name" value="Tyr-kin_ephrin_A/B_rcpt-like"/>
</dbReference>
<feature type="domain" description="Tyrosine-protein kinase ephrin type A/B receptor-like" evidence="4">
    <location>
        <begin position="54"/>
        <end position="91"/>
    </location>
</feature>
<dbReference type="Pfam" id="PF01436">
    <property type="entry name" value="NHL"/>
    <property type="match status" value="1"/>
</dbReference>
<keyword evidence="3" id="KW-0732">Signal</keyword>
<name>A0A816X8Y3_9BILA</name>
<dbReference type="PROSITE" id="PS51125">
    <property type="entry name" value="NHL"/>
    <property type="match status" value="1"/>
</dbReference>
<feature type="chain" id="PRO_5032269602" description="Tyrosine-protein kinase ephrin type A/B receptor-like domain-containing protein" evidence="3">
    <location>
        <begin position="21"/>
        <end position="245"/>
    </location>
</feature>
<dbReference type="Proteomes" id="UP000663887">
    <property type="component" value="Unassembled WGS sequence"/>
</dbReference>
<dbReference type="Gene3D" id="2.10.50.10">
    <property type="entry name" value="Tumor Necrosis Factor Receptor, subunit A, domain 2"/>
    <property type="match status" value="2"/>
</dbReference>
<dbReference type="SUPFAM" id="SSF57184">
    <property type="entry name" value="Growth factor receptor domain"/>
    <property type="match status" value="1"/>
</dbReference>
<dbReference type="PANTHER" id="PTHR46967">
    <property type="entry name" value="INSULIN-LIKE GROWTH FACTOR BINDING PROTEIN,N-TERMINAL"/>
    <property type="match status" value="1"/>
</dbReference>
<dbReference type="SMART" id="SM01411">
    <property type="entry name" value="Ephrin_rec_like"/>
    <property type="match status" value="2"/>
</dbReference>
<feature type="signal peptide" evidence="3">
    <location>
        <begin position="1"/>
        <end position="20"/>
    </location>
</feature>
<feature type="domain" description="Tyrosine-protein kinase ephrin type A/B receptor-like" evidence="4">
    <location>
        <begin position="103"/>
        <end position="147"/>
    </location>
</feature>
<organism evidence="5 6">
    <name type="scientific">Rotaria magnacalcarata</name>
    <dbReference type="NCBI Taxonomy" id="392030"/>
    <lineage>
        <taxon>Eukaryota</taxon>
        <taxon>Metazoa</taxon>
        <taxon>Spiralia</taxon>
        <taxon>Gnathifera</taxon>
        <taxon>Rotifera</taxon>
        <taxon>Eurotatoria</taxon>
        <taxon>Bdelloidea</taxon>
        <taxon>Philodinida</taxon>
        <taxon>Philodinidae</taxon>
        <taxon>Rotaria</taxon>
    </lineage>
</organism>
<dbReference type="EMBL" id="CAJNRG010012796">
    <property type="protein sequence ID" value="CAF2143288.1"/>
    <property type="molecule type" value="Genomic_DNA"/>
</dbReference>
<accession>A0A816X8Y3</accession>
<proteinExistence type="predicted"/>
<dbReference type="InterPro" id="IPR011042">
    <property type="entry name" value="6-blade_b-propeller_TolB-like"/>
</dbReference>
<evidence type="ECO:0000256" key="1">
    <source>
        <dbReference type="ARBA" id="ARBA00022737"/>
    </source>
</evidence>
<evidence type="ECO:0000256" key="2">
    <source>
        <dbReference type="PROSITE-ProRule" id="PRU00504"/>
    </source>
</evidence>
<reference evidence="5" key="1">
    <citation type="submission" date="2021-02" db="EMBL/GenBank/DDBJ databases">
        <authorList>
            <person name="Nowell W R."/>
        </authorList>
    </citation>
    <scope>NUCLEOTIDE SEQUENCE</scope>
</reference>
<dbReference type="PANTHER" id="PTHR46967:SF2">
    <property type="entry name" value="SUSHI, VON WILLEBRAND FACTOR TYPE A, EGF AND PENTRAXIN DOMAIN-CONTAINING PROTEIN 1-LIKE"/>
    <property type="match status" value="1"/>
</dbReference>
<dbReference type="AlphaFoldDB" id="A0A816X8Y3"/>
<dbReference type="InterPro" id="IPR009030">
    <property type="entry name" value="Growth_fac_rcpt_cys_sf"/>
</dbReference>
<sequence>MCKATSIIVISFYCFLNAFGSKTSTCPAGFYCLQNTGRSGSFNKHITPIPCAIGTYSNYGDGFCKPCEPGYYTMQKGSASCDPCPTGSMCKVPDRNPELCPIGTYSSCIAQERCTPCPLRTYNVQAGSTHCIKCPAGARCDHNASSSFVNIPANAKWSQNGVTIAGGNGQGGATNQLNLPHGLFIDDNQTVVIADTYNHRIMQWKNGATTNGQVVAGGNGRGNGLNQLDHPRDVLIDKETNSLII</sequence>
<feature type="non-terminal residue" evidence="5">
    <location>
        <position position="245"/>
    </location>
</feature>
<evidence type="ECO:0000313" key="6">
    <source>
        <dbReference type="Proteomes" id="UP000663887"/>
    </source>
</evidence>
<gene>
    <name evidence="5" type="ORF">XDN619_LOCUS27165</name>
</gene>
<dbReference type="SUPFAM" id="SSF63829">
    <property type="entry name" value="Calcium-dependent phosphotriesterase"/>
    <property type="match status" value="1"/>
</dbReference>
<feature type="repeat" description="NHL" evidence="2">
    <location>
        <begin position="171"/>
        <end position="207"/>
    </location>
</feature>
<evidence type="ECO:0000256" key="3">
    <source>
        <dbReference type="SAM" id="SignalP"/>
    </source>
</evidence>
<dbReference type="Pfam" id="PF07699">
    <property type="entry name" value="Ephrin_rec_like"/>
    <property type="match status" value="2"/>
</dbReference>
<dbReference type="InterPro" id="IPR001258">
    <property type="entry name" value="NHL_repeat"/>
</dbReference>
<comment type="caution">
    <text evidence="5">The sequence shown here is derived from an EMBL/GenBank/DDBJ whole genome shotgun (WGS) entry which is preliminary data.</text>
</comment>
<evidence type="ECO:0000313" key="5">
    <source>
        <dbReference type="EMBL" id="CAF2143288.1"/>
    </source>
</evidence>